<evidence type="ECO:0000313" key="2">
    <source>
        <dbReference type="Proteomes" id="UP000059542"/>
    </source>
</evidence>
<dbReference type="InterPro" id="IPR010064">
    <property type="entry name" value="HK97-gp10_tail"/>
</dbReference>
<gene>
    <name evidence="1" type="ORF">AUC43_15310</name>
</gene>
<dbReference type="NCBIfam" id="TIGR01725">
    <property type="entry name" value="phge_HK97_gp10"/>
    <property type="match status" value="1"/>
</dbReference>
<dbReference type="OrthoDB" id="886754at2"/>
<dbReference type="Proteomes" id="UP000059542">
    <property type="component" value="Chromosome"/>
</dbReference>
<name>A0A0U4BIF0_9BACT</name>
<sequence length="114" mass="12425">MTVKLEGAESFLGKLRVYATGASKRVQQTVAASLLQIESDAKDLAPVDTGLLRGSIHANLSGRLAGSVTVSVNYAKWVEFGNGRNKPQPFLYPAYHKNKAAFLANLKEALKFRF</sequence>
<dbReference type="RefSeq" id="WP_068195527.1">
    <property type="nucleotide sequence ID" value="NZ_CP013909.1"/>
</dbReference>
<dbReference type="STRING" id="1411621.AUC43_15310"/>
<dbReference type="KEGG" id="hyg:AUC43_15310"/>
<dbReference type="AlphaFoldDB" id="A0A0U4BIF0"/>
<dbReference type="EMBL" id="CP013909">
    <property type="protein sequence ID" value="ALW86331.1"/>
    <property type="molecule type" value="Genomic_DNA"/>
</dbReference>
<protein>
    <recommendedName>
        <fullName evidence="3">HK97 gp10 family phage protein</fullName>
    </recommendedName>
</protein>
<keyword evidence="2" id="KW-1185">Reference proteome</keyword>
<organism evidence="1 2">
    <name type="scientific">Hymenobacter sedentarius</name>
    <dbReference type="NCBI Taxonomy" id="1411621"/>
    <lineage>
        <taxon>Bacteria</taxon>
        <taxon>Pseudomonadati</taxon>
        <taxon>Bacteroidota</taxon>
        <taxon>Cytophagia</taxon>
        <taxon>Cytophagales</taxon>
        <taxon>Hymenobacteraceae</taxon>
        <taxon>Hymenobacter</taxon>
    </lineage>
</organism>
<proteinExistence type="predicted"/>
<dbReference type="Pfam" id="PF04883">
    <property type="entry name" value="HK97-gp10_like"/>
    <property type="match status" value="1"/>
</dbReference>
<evidence type="ECO:0000313" key="1">
    <source>
        <dbReference type="EMBL" id="ALW86331.1"/>
    </source>
</evidence>
<evidence type="ECO:0008006" key="3">
    <source>
        <dbReference type="Google" id="ProtNLM"/>
    </source>
</evidence>
<accession>A0A0U4BIF0</accession>
<reference evidence="1 2" key="1">
    <citation type="submission" date="2015-12" db="EMBL/GenBank/DDBJ databases">
        <authorList>
            <person name="Shamseldin A."/>
            <person name="Moawad H."/>
            <person name="Abd El-Rahim W.M."/>
            <person name="Sadowsky M.J."/>
        </authorList>
    </citation>
    <scope>NUCLEOTIDE SEQUENCE [LARGE SCALE GENOMIC DNA]</scope>
    <source>
        <strain evidence="1 2">DG5B</strain>
    </source>
</reference>